<dbReference type="InterPro" id="IPR050452">
    <property type="entry name" value="Metacaspase"/>
</dbReference>
<organism evidence="3 4">
    <name type="scientific">Handroanthus impetiginosus</name>
    <dbReference type="NCBI Taxonomy" id="429701"/>
    <lineage>
        <taxon>Eukaryota</taxon>
        <taxon>Viridiplantae</taxon>
        <taxon>Streptophyta</taxon>
        <taxon>Embryophyta</taxon>
        <taxon>Tracheophyta</taxon>
        <taxon>Spermatophyta</taxon>
        <taxon>Magnoliopsida</taxon>
        <taxon>eudicotyledons</taxon>
        <taxon>Gunneridae</taxon>
        <taxon>Pentapetalae</taxon>
        <taxon>asterids</taxon>
        <taxon>lamiids</taxon>
        <taxon>Lamiales</taxon>
        <taxon>Bignoniaceae</taxon>
        <taxon>Crescentiina</taxon>
        <taxon>Tabebuia alliance</taxon>
        <taxon>Handroanthus</taxon>
    </lineage>
</organism>
<proteinExistence type="inferred from homology"/>
<dbReference type="OrthoDB" id="3223806at2759"/>
<accession>A0A2G9GUD6</accession>
<comment type="similarity">
    <text evidence="1">Belongs to the peptidase C14B family.</text>
</comment>
<dbReference type="PANTHER" id="PTHR48104:SF2">
    <property type="entry name" value="METACASPASE-1-LIKE ISOFORM X1"/>
    <property type="match status" value="1"/>
</dbReference>
<dbReference type="GO" id="GO:0006508">
    <property type="term" value="P:proteolysis"/>
    <property type="evidence" value="ECO:0007669"/>
    <property type="project" value="InterPro"/>
</dbReference>
<reference evidence="4" key="1">
    <citation type="journal article" date="2018" name="Gigascience">
        <title>Genome assembly of the Pink Ipe (Handroanthus impetiginosus, Bignoniaceae), a highly valued, ecologically keystone Neotropical timber forest tree.</title>
        <authorList>
            <person name="Silva-Junior O.B."/>
            <person name="Grattapaglia D."/>
            <person name="Novaes E."/>
            <person name="Collevatti R.G."/>
        </authorList>
    </citation>
    <scope>NUCLEOTIDE SEQUENCE [LARGE SCALE GENOMIC DNA]</scope>
    <source>
        <strain evidence="4">cv. UFG-1</strain>
    </source>
</reference>
<dbReference type="Pfam" id="PF00656">
    <property type="entry name" value="Peptidase_C14"/>
    <property type="match status" value="1"/>
</dbReference>
<keyword evidence="4" id="KW-1185">Reference proteome</keyword>
<dbReference type="EMBL" id="NKXS01003674">
    <property type="protein sequence ID" value="PIN08878.1"/>
    <property type="molecule type" value="Genomic_DNA"/>
</dbReference>
<dbReference type="PANTHER" id="PTHR48104">
    <property type="entry name" value="METACASPASE-4"/>
    <property type="match status" value="1"/>
</dbReference>
<gene>
    <name evidence="3" type="ORF">CDL12_18543</name>
</gene>
<sequence>MDSLVCRHCRQRSFLTPGTKHVRCPGCQRVLSSPELEKKKNEAKMLYHGIRKRFLGSNNIQQSQNRSQIPCIKMLDPPRRGKRAFLCGVTNKKQKFEVKGTAQDVKNMRDLLVEQFHYLTESILILTEEESFRPPTRNNIEYAFQWLMKGIQLTRKKVDGFDETICPVDFQTNGMIFDDYINETIVRPLIPGVTLHAIIDSDHNGTVLDLPCVYNINTGKWDNFSPSSGTCKGTNEGTAICFSACEDYQFAAHTSALSQEKELTGAMTCTFIKAIKEVDINQKITYQGLLESMHQALKQAHKSGGGLFAGLRKAFHGGILQVIFLYAPRFF</sequence>
<protein>
    <recommendedName>
        <fullName evidence="2">Peptidase C14 caspase domain-containing protein</fullName>
    </recommendedName>
</protein>
<dbReference type="Gene3D" id="3.40.50.12660">
    <property type="match status" value="1"/>
</dbReference>
<evidence type="ECO:0000256" key="1">
    <source>
        <dbReference type="ARBA" id="ARBA00009005"/>
    </source>
</evidence>
<dbReference type="Proteomes" id="UP000231279">
    <property type="component" value="Unassembled WGS sequence"/>
</dbReference>
<comment type="caution">
    <text evidence="3">The sequence shown here is derived from an EMBL/GenBank/DDBJ whole genome shotgun (WGS) entry which is preliminary data.</text>
</comment>
<name>A0A2G9GUD6_9LAMI</name>
<evidence type="ECO:0000313" key="3">
    <source>
        <dbReference type="EMBL" id="PIN08878.1"/>
    </source>
</evidence>
<evidence type="ECO:0000313" key="4">
    <source>
        <dbReference type="Proteomes" id="UP000231279"/>
    </source>
</evidence>
<evidence type="ECO:0000259" key="2">
    <source>
        <dbReference type="Pfam" id="PF00656"/>
    </source>
</evidence>
<dbReference type="GO" id="GO:0004197">
    <property type="term" value="F:cysteine-type endopeptidase activity"/>
    <property type="evidence" value="ECO:0007669"/>
    <property type="project" value="InterPro"/>
</dbReference>
<feature type="domain" description="Peptidase C14 caspase" evidence="2">
    <location>
        <begin position="84"/>
        <end position="299"/>
    </location>
</feature>
<dbReference type="InterPro" id="IPR011600">
    <property type="entry name" value="Pept_C14_caspase"/>
</dbReference>
<dbReference type="GO" id="GO:0005737">
    <property type="term" value="C:cytoplasm"/>
    <property type="evidence" value="ECO:0007669"/>
    <property type="project" value="TreeGrafter"/>
</dbReference>
<dbReference type="AlphaFoldDB" id="A0A2G9GUD6"/>